<reference evidence="2 3" key="1">
    <citation type="submission" date="2018-06" db="EMBL/GenBank/DDBJ databases">
        <authorList>
            <consortium name="Pathogen Informatics"/>
            <person name="Doyle S."/>
        </authorList>
    </citation>
    <scope>NUCLEOTIDE SEQUENCE [LARGE SCALE GENOMIC DNA]</scope>
    <source>
        <strain evidence="2 3">NCTC13184</strain>
    </source>
</reference>
<evidence type="ECO:0000313" key="3">
    <source>
        <dbReference type="Proteomes" id="UP000255082"/>
    </source>
</evidence>
<dbReference type="EMBL" id="UGRU01000001">
    <property type="protein sequence ID" value="SUA45135.1"/>
    <property type="molecule type" value="Genomic_DNA"/>
</dbReference>
<sequence length="173" mass="16563">MGGVGAEGVADESQVVGAEVEPGEQVPEQAGEGDDGHGAHAQAGAQAVGGWVDEVAGGAVLAEVELLGQLGAGGVAVGGVGRQAGEQGVAQQGGGVGWEVGFEVGGDGGAAPVDHGLQGFLGFAGVVVVVEGDAAGEQFPQHDGEGVEVGAGVQIRSGRVQFGVAGLELFGAM</sequence>
<feature type="region of interest" description="Disordered" evidence="1">
    <location>
        <begin position="1"/>
        <end position="45"/>
    </location>
</feature>
<dbReference type="AlphaFoldDB" id="A0A378WWX3"/>
<protein>
    <submittedName>
        <fullName evidence="2">Uncharacterized protein</fullName>
    </submittedName>
</protein>
<proteinExistence type="predicted"/>
<dbReference type="Proteomes" id="UP000255082">
    <property type="component" value="Unassembled WGS sequence"/>
</dbReference>
<accession>A0A378WWX3</accession>
<name>A0A378WWX3_9NOCA</name>
<organism evidence="2 3">
    <name type="scientific">Nocardia africana</name>
    <dbReference type="NCBI Taxonomy" id="134964"/>
    <lineage>
        <taxon>Bacteria</taxon>
        <taxon>Bacillati</taxon>
        <taxon>Actinomycetota</taxon>
        <taxon>Actinomycetes</taxon>
        <taxon>Mycobacteriales</taxon>
        <taxon>Nocardiaceae</taxon>
        <taxon>Nocardia</taxon>
    </lineage>
</organism>
<evidence type="ECO:0000256" key="1">
    <source>
        <dbReference type="SAM" id="MobiDB-lite"/>
    </source>
</evidence>
<gene>
    <name evidence="2" type="ORF">NCTC13184_03657</name>
</gene>
<evidence type="ECO:0000313" key="2">
    <source>
        <dbReference type="EMBL" id="SUA45135.1"/>
    </source>
</evidence>